<keyword evidence="4 8" id="KW-0808">Transferase</keyword>
<evidence type="ECO:0000256" key="2">
    <source>
        <dbReference type="ARBA" id="ARBA00004906"/>
    </source>
</evidence>
<keyword evidence="5" id="KW-0677">Repeat</keyword>
<dbReference type="EMBL" id="JARAOO010000014">
    <property type="protein sequence ID" value="KAJ7943626.1"/>
    <property type="molecule type" value="Genomic_DNA"/>
</dbReference>
<name>A0AAD7KQ61_QUISA</name>
<dbReference type="InterPro" id="IPR000225">
    <property type="entry name" value="Armadillo"/>
</dbReference>
<dbReference type="Pfam" id="PF04564">
    <property type="entry name" value="U-box"/>
    <property type="match status" value="1"/>
</dbReference>
<dbReference type="Proteomes" id="UP001163823">
    <property type="component" value="Chromosome 14"/>
</dbReference>
<dbReference type="AlphaFoldDB" id="A0AAD7KQ61"/>
<accession>A0AAD7KQ61</accession>
<dbReference type="InterPro" id="IPR016024">
    <property type="entry name" value="ARM-type_fold"/>
</dbReference>
<comment type="pathway">
    <text evidence="2">Protein modification; protein ubiquitination.</text>
</comment>
<keyword evidence="6" id="KW-0833">Ubl conjugation pathway</keyword>
<comment type="caution">
    <text evidence="8">The sequence shown here is derived from an EMBL/GenBank/DDBJ whole genome shotgun (WGS) entry which is preliminary data.</text>
</comment>
<evidence type="ECO:0000313" key="8">
    <source>
        <dbReference type="EMBL" id="KAJ7943626.1"/>
    </source>
</evidence>
<evidence type="ECO:0000313" key="9">
    <source>
        <dbReference type="Proteomes" id="UP001163823"/>
    </source>
</evidence>
<evidence type="ECO:0000256" key="4">
    <source>
        <dbReference type="ARBA" id="ARBA00022679"/>
    </source>
</evidence>
<keyword evidence="9" id="KW-1185">Reference proteome</keyword>
<dbReference type="GO" id="GO:0061630">
    <property type="term" value="F:ubiquitin protein ligase activity"/>
    <property type="evidence" value="ECO:0007669"/>
    <property type="project" value="UniProtKB-EC"/>
</dbReference>
<evidence type="ECO:0000256" key="1">
    <source>
        <dbReference type="ARBA" id="ARBA00000900"/>
    </source>
</evidence>
<dbReference type="GO" id="GO:0016567">
    <property type="term" value="P:protein ubiquitination"/>
    <property type="evidence" value="ECO:0007669"/>
    <property type="project" value="InterPro"/>
</dbReference>
<comment type="catalytic activity">
    <reaction evidence="1">
        <text>S-ubiquitinyl-[E2 ubiquitin-conjugating enzyme]-L-cysteine + [acceptor protein]-L-lysine = [E2 ubiquitin-conjugating enzyme]-L-cysteine + N(6)-ubiquitinyl-[acceptor protein]-L-lysine.</text>
        <dbReference type="EC" id="2.3.2.27"/>
    </reaction>
</comment>
<dbReference type="SUPFAM" id="SSF57850">
    <property type="entry name" value="RING/U-box"/>
    <property type="match status" value="1"/>
</dbReference>
<feature type="domain" description="U-box" evidence="7">
    <location>
        <begin position="1"/>
        <end position="71"/>
    </location>
</feature>
<dbReference type="CDD" id="cd16664">
    <property type="entry name" value="RING-Ubox_PUB"/>
    <property type="match status" value="1"/>
</dbReference>
<dbReference type="InterPro" id="IPR013083">
    <property type="entry name" value="Znf_RING/FYVE/PHD"/>
</dbReference>
<evidence type="ECO:0000256" key="5">
    <source>
        <dbReference type="ARBA" id="ARBA00022737"/>
    </source>
</evidence>
<proteinExistence type="predicted"/>
<evidence type="ECO:0000259" key="7">
    <source>
        <dbReference type="PROSITE" id="PS51698"/>
    </source>
</evidence>
<dbReference type="Gene3D" id="3.30.40.10">
    <property type="entry name" value="Zinc/RING finger domain, C3HC4 (zinc finger)"/>
    <property type="match status" value="1"/>
</dbReference>
<dbReference type="EC" id="2.3.2.27" evidence="3"/>
<protein>
    <recommendedName>
        <fullName evidence="3">RING-type E3 ubiquitin transferase</fullName>
        <ecNumber evidence="3">2.3.2.27</ecNumber>
    </recommendedName>
</protein>
<dbReference type="KEGG" id="qsa:O6P43_033148"/>
<dbReference type="PROSITE" id="PS51698">
    <property type="entry name" value="U_BOX"/>
    <property type="match status" value="1"/>
</dbReference>
<dbReference type="Pfam" id="PF00514">
    <property type="entry name" value="Arm"/>
    <property type="match status" value="1"/>
</dbReference>
<organism evidence="8 9">
    <name type="scientific">Quillaja saponaria</name>
    <name type="common">Soap bark tree</name>
    <dbReference type="NCBI Taxonomy" id="32244"/>
    <lineage>
        <taxon>Eukaryota</taxon>
        <taxon>Viridiplantae</taxon>
        <taxon>Streptophyta</taxon>
        <taxon>Embryophyta</taxon>
        <taxon>Tracheophyta</taxon>
        <taxon>Spermatophyta</taxon>
        <taxon>Magnoliopsida</taxon>
        <taxon>eudicotyledons</taxon>
        <taxon>Gunneridae</taxon>
        <taxon>Pentapetalae</taxon>
        <taxon>rosids</taxon>
        <taxon>fabids</taxon>
        <taxon>Fabales</taxon>
        <taxon>Quillajaceae</taxon>
        <taxon>Quillaja</taxon>
    </lineage>
</organism>
<sequence length="375" mass="40704">MISDAQSLEIMTDPVTILSGHTYDRSSIMKWFKGGNFNCPNTGQKLSNTECVSNLVLRTLIQWYCSESGISSADRGCRNRDVTRTVHLGSLAAKEAMKMLASFLAYRLETGSREERNEVAYEVRLLSKTNIYYRSCLVEAGCIQHLLKLLSSKDSSTQENSIASLLNLSKHCKSRTHAAATLFYLASIEEYRRLIGETTEAIPALIKLIKGGTNGAKKNALVAMFGLLMHPENQSKVLAAGAVPLLVNVSRSCEGEDLITDSLAILATQAGKYDGTIAVLQSGALHLAVEILSASTSRMGKDYCVSLSRNGGVDVLSLLVKSPSLIGSLYSLLSQGTSIASKKASALIRVLQEFCERSSSSLKTPGIPRQYIHVR</sequence>
<dbReference type="InterPro" id="IPR045210">
    <property type="entry name" value="RING-Ubox_PUB"/>
</dbReference>
<dbReference type="SUPFAM" id="SSF48371">
    <property type="entry name" value="ARM repeat"/>
    <property type="match status" value="1"/>
</dbReference>
<dbReference type="InterPro" id="IPR011989">
    <property type="entry name" value="ARM-like"/>
</dbReference>
<dbReference type="PANTHER" id="PTHR23315:SF307">
    <property type="entry name" value="U-BOX DOMAIN-CONTAINING PROTEIN 19"/>
    <property type="match status" value="1"/>
</dbReference>
<dbReference type="InterPro" id="IPR003613">
    <property type="entry name" value="Ubox_domain"/>
</dbReference>
<evidence type="ECO:0000256" key="6">
    <source>
        <dbReference type="ARBA" id="ARBA00022786"/>
    </source>
</evidence>
<gene>
    <name evidence="8" type="ORF">O6P43_033148</name>
</gene>
<dbReference type="Gene3D" id="1.25.10.10">
    <property type="entry name" value="Leucine-rich Repeat Variant"/>
    <property type="match status" value="2"/>
</dbReference>
<dbReference type="SMART" id="SM00504">
    <property type="entry name" value="Ubox"/>
    <property type="match status" value="1"/>
</dbReference>
<reference evidence="8" key="1">
    <citation type="journal article" date="2023" name="Science">
        <title>Elucidation of the pathway for biosynthesis of saponin adjuvants from the soapbark tree.</title>
        <authorList>
            <person name="Reed J."/>
            <person name="Orme A."/>
            <person name="El-Demerdash A."/>
            <person name="Owen C."/>
            <person name="Martin L.B.B."/>
            <person name="Misra R.C."/>
            <person name="Kikuchi S."/>
            <person name="Rejzek M."/>
            <person name="Martin A.C."/>
            <person name="Harkess A."/>
            <person name="Leebens-Mack J."/>
            <person name="Louveau T."/>
            <person name="Stephenson M.J."/>
            <person name="Osbourn A."/>
        </authorList>
    </citation>
    <scope>NUCLEOTIDE SEQUENCE</scope>
    <source>
        <strain evidence="8">S10</strain>
    </source>
</reference>
<dbReference type="PANTHER" id="PTHR23315">
    <property type="entry name" value="U BOX DOMAIN-CONTAINING"/>
    <property type="match status" value="1"/>
</dbReference>
<evidence type="ECO:0000256" key="3">
    <source>
        <dbReference type="ARBA" id="ARBA00012483"/>
    </source>
</evidence>